<dbReference type="Gene3D" id="1.25.40.420">
    <property type="match status" value="1"/>
</dbReference>
<organism evidence="2 3">
    <name type="scientific">Tribonema minus</name>
    <dbReference type="NCBI Taxonomy" id="303371"/>
    <lineage>
        <taxon>Eukaryota</taxon>
        <taxon>Sar</taxon>
        <taxon>Stramenopiles</taxon>
        <taxon>Ochrophyta</taxon>
        <taxon>PX clade</taxon>
        <taxon>Xanthophyceae</taxon>
        <taxon>Tribonematales</taxon>
        <taxon>Tribonemataceae</taxon>
        <taxon>Tribonema</taxon>
    </lineage>
</organism>
<comment type="caution">
    <text evidence="2">The sequence shown here is derived from an EMBL/GenBank/DDBJ whole genome shotgun (WGS) entry which is preliminary data.</text>
</comment>
<protein>
    <recommendedName>
        <fullName evidence="1">BACK domain-containing protein</fullName>
    </recommendedName>
</protein>
<dbReference type="EMBL" id="JAFCMP010000516">
    <property type="protein sequence ID" value="KAG5178252.1"/>
    <property type="molecule type" value="Genomic_DNA"/>
</dbReference>
<dbReference type="AlphaFoldDB" id="A0A835YQM4"/>
<proteinExistence type="predicted"/>
<accession>A0A835YQM4</accession>
<evidence type="ECO:0000313" key="2">
    <source>
        <dbReference type="EMBL" id="KAG5178252.1"/>
    </source>
</evidence>
<dbReference type="Pfam" id="PF07707">
    <property type="entry name" value="BACK"/>
    <property type="match status" value="1"/>
</dbReference>
<keyword evidence="3" id="KW-1185">Reference proteome</keyword>
<gene>
    <name evidence="2" type="ORF">JKP88DRAFT_248144</name>
</gene>
<evidence type="ECO:0000313" key="3">
    <source>
        <dbReference type="Proteomes" id="UP000664859"/>
    </source>
</evidence>
<dbReference type="Proteomes" id="UP000664859">
    <property type="component" value="Unassembled WGS sequence"/>
</dbReference>
<sequence>MRRAFSKPLPAFSRMQLKGIVAAMLEKAGDLEVAMNDDKLREQLALLPESALVALLSDDRLAVAAESTVVAVALQWAKQRGQPTVPDAIANCIRLKHLEPGFAAGIAHFFPQWTQRVLSLVFAGRSSPAAWQSVRGMYNAPRLLGDANERARPGSAVVAANFKCVLLLRDLAAVFEHSIRHRSFDMRHALEGGAHYGGFVWLAFVAVHPAAGTSAQAGSFTVAVGVAQEVYGAPKCVGGYIDLAITVTCAGNGNCDALCEHTRGGMSVGDAFAVTGFFGFSLHAWDSKQFARWADGAGNLNFEVEVEMQ</sequence>
<reference evidence="2" key="1">
    <citation type="submission" date="2021-02" db="EMBL/GenBank/DDBJ databases">
        <title>First Annotated Genome of the Yellow-green Alga Tribonema minus.</title>
        <authorList>
            <person name="Mahan K.M."/>
        </authorList>
    </citation>
    <scope>NUCLEOTIDE SEQUENCE</scope>
    <source>
        <strain evidence="2">UTEX B ZZ1240</strain>
    </source>
</reference>
<dbReference type="InterPro" id="IPR011705">
    <property type="entry name" value="BACK"/>
</dbReference>
<evidence type="ECO:0000259" key="1">
    <source>
        <dbReference type="Pfam" id="PF07707"/>
    </source>
</evidence>
<name>A0A835YQM4_9STRA</name>
<feature type="domain" description="BACK" evidence="1">
    <location>
        <begin position="42"/>
        <end position="102"/>
    </location>
</feature>